<dbReference type="PROSITE" id="PS50926">
    <property type="entry name" value="TRAM"/>
    <property type="match status" value="1"/>
</dbReference>
<dbReference type="SUPFAM" id="SSF53335">
    <property type="entry name" value="S-adenosyl-L-methionine-dependent methyltransferases"/>
    <property type="match status" value="1"/>
</dbReference>
<dbReference type="Gene3D" id="2.40.50.1070">
    <property type="match status" value="1"/>
</dbReference>
<dbReference type="InterPro" id="IPR030391">
    <property type="entry name" value="MeTrfase_TrmA_CS"/>
</dbReference>
<dbReference type="PANTHER" id="PTHR11061">
    <property type="entry name" value="RNA M5U METHYLTRANSFERASE"/>
    <property type="match status" value="1"/>
</dbReference>
<evidence type="ECO:0000256" key="1">
    <source>
        <dbReference type="ARBA" id="ARBA00022603"/>
    </source>
</evidence>
<dbReference type="InterPro" id="IPR010280">
    <property type="entry name" value="U5_MeTrfase_fam"/>
</dbReference>
<keyword evidence="2" id="KW-0808">Transferase</keyword>
<proteinExistence type="predicted"/>
<sequence>MLRPKKGDELELTIESLAFGGKGVAHLNGYVIFIKGALPDQKVLARLTKRRNGYGEAKLLEILKETPSSATSKCGHFPTCGGCSFQNLDYDAQIEQKKAQVIDIFRRIGCMEKPKLHQVVPAEEIFHYRNKMEFSFSNRRWVLSDEEENAEADFALGLHIPGRYDKILDISTCWIQKPIANEILNTVRNIAKKTGLAPYNIREHSGYLRHLIIRLGEKTDEVMVNIVTSKEERELLEPIVDGIKKVHPRVTSIVNNITRRKAGVSYGEWEVLLYGRPTITDHMGDFTFEISANSFFQTNSIQGEKLYKIARDFAEFRGDEILYDLYCGTGSTSIFMAQQVKQVYGFEVVPPAVEDAVRNAVSNRIINCRFFSANLDKFFRKSSILSEIEPPDIVLLDPPRAGMHPKLVNDVVNMSPEKIVYISCNPSTQARDVALFSENGFELKNLAMVDMFPHTPHIETVALLTHHGKR</sequence>
<keyword evidence="3" id="KW-0949">S-adenosyl-L-methionine</keyword>
<dbReference type="EMBL" id="UINC01001750">
    <property type="protein sequence ID" value="SUZ88036.1"/>
    <property type="molecule type" value="Genomic_DNA"/>
</dbReference>
<dbReference type="Gene3D" id="2.40.50.140">
    <property type="entry name" value="Nucleic acid-binding proteins"/>
    <property type="match status" value="1"/>
</dbReference>
<dbReference type="PROSITE" id="PS01231">
    <property type="entry name" value="TRMA_2"/>
    <property type="match status" value="1"/>
</dbReference>
<dbReference type="Pfam" id="PF01938">
    <property type="entry name" value="TRAM"/>
    <property type="match status" value="1"/>
</dbReference>
<dbReference type="PANTHER" id="PTHR11061:SF30">
    <property type="entry name" value="TRNA (URACIL(54)-C(5))-METHYLTRANSFERASE"/>
    <property type="match status" value="1"/>
</dbReference>
<dbReference type="PROSITE" id="PS01230">
    <property type="entry name" value="TRMA_1"/>
    <property type="match status" value="1"/>
</dbReference>
<dbReference type="FunFam" id="3.40.50.150:FF:000009">
    <property type="entry name" value="23S rRNA (Uracil(1939)-C(5))-methyltransferase RlmD"/>
    <property type="match status" value="1"/>
</dbReference>
<feature type="domain" description="TRAM" evidence="4">
    <location>
        <begin position="3"/>
        <end position="61"/>
    </location>
</feature>
<dbReference type="FunFam" id="2.40.50.1070:FF:000003">
    <property type="entry name" value="23S rRNA (Uracil-5-)-methyltransferase RumA"/>
    <property type="match status" value="1"/>
</dbReference>
<dbReference type="SUPFAM" id="SSF50249">
    <property type="entry name" value="Nucleic acid-binding proteins"/>
    <property type="match status" value="1"/>
</dbReference>
<keyword evidence="1" id="KW-0489">Methyltransferase</keyword>
<dbReference type="PROSITE" id="PS51687">
    <property type="entry name" value="SAM_MT_RNA_M5U"/>
    <property type="match status" value="1"/>
</dbReference>
<evidence type="ECO:0000259" key="4">
    <source>
        <dbReference type="PROSITE" id="PS50926"/>
    </source>
</evidence>
<evidence type="ECO:0000313" key="5">
    <source>
        <dbReference type="EMBL" id="SUZ88036.1"/>
    </source>
</evidence>
<dbReference type="GO" id="GO:0008757">
    <property type="term" value="F:S-adenosylmethionine-dependent methyltransferase activity"/>
    <property type="evidence" value="ECO:0007669"/>
    <property type="project" value="UniProtKB-ARBA"/>
</dbReference>
<gene>
    <name evidence="5" type="ORF">METZ01_LOCUS40890</name>
</gene>
<evidence type="ECO:0000256" key="2">
    <source>
        <dbReference type="ARBA" id="ARBA00022679"/>
    </source>
</evidence>
<dbReference type="InterPro" id="IPR030390">
    <property type="entry name" value="MeTrfase_TrmA_AS"/>
</dbReference>
<accession>A0A381R8H7</accession>
<dbReference type="InterPro" id="IPR012340">
    <property type="entry name" value="NA-bd_OB-fold"/>
</dbReference>
<dbReference type="Pfam" id="PF05958">
    <property type="entry name" value="tRNA_U5-meth_tr"/>
    <property type="match status" value="1"/>
</dbReference>
<dbReference type="Gene3D" id="3.40.50.150">
    <property type="entry name" value="Vaccinia Virus protein VP39"/>
    <property type="match status" value="1"/>
</dbReference>
<name>A0A381R8H7_9ZZZZ</name>
<dbReference type="GO" id="GO:0008173">
    <property type="term" value="F:RNA methyltransferase activity"/>
    <property type="evidence" value="ECO:0007669"/>
    <property type="project" value="InterPro"/>
</dbReference>
<organism evidence="5">
    <name type="scientific">marine metagenome</name>
    <dbReference type="NCBI Taxonomy" id="408172"/>
    <lineage>
        <taxon>unclassified sequences</taxon>
        <taxon>metagenomes</taxon>
        <taxon>ecological metagenomes</taxon>
    </lineage>
</organism>
<protein>
    <recommendedName>
        <fullName evidence="4">TRAM domain-containing protein</fullName>
    </recommendedName>
</protein>
<evidence type="ECO:0000256" key="3">
    <source>
        <dbReference type="ARBA" id="ARBA00022691"/>
    </source>
</evidence>
<dbReference type="CDD" id="cd02440">
    <property type="entry name" value="AdoMet_MTases"/>
    <property type="match status" value="1"/>
</dbReference>
<dbReference type="NCBIfam" id="TIGR00479">
    <property type="entry name" value="rumA"/>
    <property type="match status" value="1"/>
</dbReference>
<dbReference type="GO" id="GO:0006396">
    <property type="term" value="P:RNA processing"/>
    <property type="evidence" value="ECO:0007669"/>
    <property type="project" value="InterPro"/>
</dbReference>
<reference evidence="5" key="1">
    <citation type="submission" date="2018-05" db="EMBL/GenBank/DDBJ databases">
        <authorList>
            <person name="Lanie J.A."/>
            <person name="Ng W.-L."/>
            <person name="Kazmierczak K.M."/>
            <person name="Andrzejewski T.M."/>
            <person name="Davidsen T.M."/>
            <person name="Wayne K.J."/>
            <person name="Tettelin H."/>
            <person name="Glass J.I."/>
            <person name="Rusch D."/>
            <person name="Podicherti R."/>
            <person name="Tsui H.-C.T."/>
            <person name="Winkler M.E."/>
        </authorList>
    </citation>
    <scope>NUCLEOTIDE SEQUENCE</scope>
</reference>
<dbReference type="GO" id="GO:0001510">
    <property type="term" value="P:RNA methylation"/>
    <property type="evidence" value="ECO:0007669"/>
    <property type="project" value="UniProtKB-ARBA"/>
</dbReference>
<dbReference type="InterPro" id="IPR029063">
    <property type="entry name" value="SAM-dependent_MTases_sf"/>
</dbReference>
<dbReference type="InterPro" id="IPR002792">
    <property type="entry name" value="TRAM_dom"/>
</dbReference>
<dbReference type="AlphaFoldDB" id="A0A381R8H7"/>